<keyword evidence="3" id="KW-1185">Reference proteome</keyword>
<dbReference type="EMBL" id="JBHTLN010000001">
    <property type="protein sequence ID" value="MFD1120950.1"/>
    <property type="molecule type" value="Genomic_DNA"/>
</dbReference>
<dbReference type="RefSeq" id="WP_379028977.1">
    <property type="nucleotide sequence ID" value="NZ_JBHTLN010000001.1"/>
</dbReference>
<organism evidence="2 3">
    <name type="scientific">Methylophilus flavus</name>
    <dbReference type="NCBI Taxonomy" id="640084"/>
    <lineage>
        <taxon>Bacteria</taxon>
        <taxon>Pseudomonadati</taxon>
        <taxon>Pseudomonadota</taxon>
        <taxon>Betaproteobacteria</taxon>
        <taxon>Nitrosomonadales</taxon>
        <taxon>Methylophilaceae</taxon>
        <taxon>Methylophilus</taxon>
    </lineage>
</organism>
<evidence type="ECO:0000256" key="1">
    <source>
        <dbReference type="SAM" id="SignalP"/>
    </source>
</evidence>
<sequence length="94" mass="10176">MKKTLILIPLLLSACASNQPTPHATSDGKPGYKLTCSEFNTTLEQCKAKASENCSHGFEVDPHLSFRETYPDAGDGIYVPARNHLVVGCKDPQA</sequence>
<comment type="caution">
    <text evidence="2">The sequence shown here is derived from an EMBL/GenBank/DDBJ whole genome shotgun (WGS) entry which is preliminary data.</text>
</comment>
<feature type="signal peptide" evidence="1">
    <location>
        <begin position="1"/>
        <end position="18"/>
    </location>
</feature>
<keyword evidence="1" id="KW-0732">Signal</keyword>
<protein>
    <recommendedName>
        <fullName evidence="4">Lipoprotein</fullName>
    </recommendedName>
</protein>
<feature type="chain" id="PRO_5046165170" description="Lipoprotein" evidence="1">
    <location>
        <begin position="19"/>
        <end position="94"/>
    </location>
</feature>
<reference evidence="3" key="1">
    <citation type="journal article" date="2019" name="Int. J. Syst. Evol. Microbiol.">
        <title>The Global Catalogue of Microorganisms (GCM) 10K type strain sequencing project: providing services to taxonomists for standard genome sequencing and annotation.</title>
        <authorList>
            <consortium name="The Broad Institute Genomics Platform"/>
            <consortium name="The Broad Institute Genome Sequencing Center for Infectious Disease"/>
            <person name="Wu L."/>
            <person name="Ma J."/>
        </authorList>
    </citation>
    <scope>NUCLEOTIDE SEQUENCE [LARGE SCALE GENOMIC DNA]</scope>
    <source>
        <strain evidence="3">CCUG 58411</strain>
    </source>
</reference>
<dbReference type="PROSITE" id="PS51257">
    <property type="entry name" value="PROKAR_LIPOPROTEIN"/>
    <property type="match status" value="1"/>
</dbReference>
<accession>A0ABW3P7S6</accession>
<name>A0ABW3P7S6_9PROT</name>
<proteinExistence type="predicted"/>
<evidence type="ECO:0008006" key="4">
    <source>
        <dbReference type="Google" id="ProtNLM"/>
    </source>
</evidence>
<gene>
    <name evidence="2" type="ORF">ACFQ2T_00395</name>
</gene>
<evidence type="ECO:0000313" key="3">
    <source>
        <dbReference type="Proteomes" id="UP001597206"/>
    </source>
</evidence>
<dbReference type="Proteomes" id="UP001597206">
    <property type="component" value="Unassembled WGS sequence"/>
</dbReference>
<evidence type="ECO:0000313" key="2">
    <source>
        <dbReference type="EMBL" id="MFD1120950.1"/>
    </source>
</evidence>